<organism evidence="2 3">
    <name type="scientific">Mytilus galloprovincialis</name>
    <name type="common">Mediterranean mussel</name>
    <dbReference type="NCBI Taxonomy" id="29158"/>
    <lineage>
        <taxon>Eukaryota</taxon>
        <taxon>Metazoa</taxon>
        <taxon>Spiralia</taxon>
        <taxon>Lophotrochozoa</taxon>
        <taxon>Mollusca</taxon>
        <taxon>Bivalvia</taxon>
        <taxon>Autobranchia</taxon>
        <taxon>Pteriomorphia</taxon>
        <taxon>Mytilida</taxon>
        <taxon>Mytiloidea</taxon>
        <taxon>Mytilidae</taxon>
        <taxon>Mytilinae</taxon>
        <taxon>Mytilus</taxon>
    </lineage>
</organism>
<dbReference type="EMBL" id="UYJE01008849">
    <property type="protein sequence ID" value="VDI67890.1"/>
    <property type="molecule type" value="Genomic_DNA"/>
</dbReference>
<evidence type="ECO:0000259" key="1">
    <source>
        <dbReference type="Pfam" id="PF00078"/>
    </source>
</evidence>
<dbReference type="Proteomes" id="UP000596742">
    <property type="component" value="Unassembled WGS sequence"/>
</dbReference>
<dbReference type="InterPro" id="IPR050951">
    <property type="entry name" value="Retrovirus_Pol_polyprotein"/>
</dbReference>
<sequence length="118" mass="13608">MEDIGVIFKQQEPTQWVNSMVTVIKPNGKIRICIDPRDLNKAILREHYPLKTKEEVISQMPNAKFFSKLDATSGCWHIQLDEPIIKLSTFNTPFERYRFARLPFGNKVSIGSIPENCV</sequence>
<feature type="domain" description="Reverse transcriptase" evidence="1">
    <location>
        <begin position="25"/>
        <end position="109"/>
    </location>
</feature>
<accession>A0A8B6GRA4</accession>
<comment type="caution">
    <text evidence="2">The sequence shown here is derived from an EMBL/GenBank/DDBJ whole genome shotgun (WGS) entry which is preliminary data.</text>
</comment>
<protein>
    <recommendedName>
        <fullName evidence="1">Reverse transcriptase domain-containing protein</fullName>
    </recommendedName>
</protein>
<keyword evidence="3" id="KW-1185">Reference proteome</keyword>
<dbReference type="Gene3D" id="3.10.10.10">
    <property type="entry name" value="HIV Type 1 Reverse Transcriptase, subunit A, domain 1"/>
    <property type="match status" value="1"/>
</dbReference>
<evidence type="ECO:0000313" key="2">
    <source>
        <dbReference type="EMBL" id="VDI67890.1"/>
    </source>
</evidence>
<dbReference type="InterPro" id="IPR000477">
    <property type="entry name" value="RT_dom"/>
</dbReference>
<dbReference type="SUPFAM" id="SSF56672">
    <property type="entry name" value="DNA/RNA polymerases"/>
    <property type="match status" value="1"/>
</dbReference>
<dbReference type="Pfam" id="PF00078">
    <property type="entry name" value="RVT_1"/>
    <property type="match status" value="1"/>
</dbReference>
<dbReference type="PANTHER" id="PTHR37984">
    <property type="entry name" value="PROTEIN CBG26694"/>
    <property type="match status" value="1"/>
</dbReference>
<reference evidence="2" key="1">
    <citation type="submission" date="2018-11" db="EMBL/GenBank/DDBJ databases">
        <authorList>
            <person name="Alioto T."/>
            <person name="Alioto T."/>
        </authorList>
    </citation>
    <scope>NUCLEOTIDE SEQUENCE</scope>
</reference>
<dbReference type="OrthoDB" id="6776789at2759"/>
<evidence type="ECO:0000313" key="3">
    <source>
        <dbReference type="Proteomes" id="UP000596742"/>
    </source>
</evidence>
<gene>
    <name evidence="2" type="ORF">MGAL_10B048107</name>
</gene>
<dbReference type="InterPro" id="IPR043502">
    <property type="entry name" value="DNA/RNA_pol_sf"/>
</dbReference>
<proteinExistence type="predicted"/>
<dbReference type="Gene3D" id="3.30.70.270">
    <property type="match status" value="1"/>
</dbReference>
<name>A0A8B6GRA4_MYTGA</name>
<dbReference type="InterPro" id="IPR043128">
    <property type="entry name" value="Rev_trsase/Diguanyl_cyclase"/>
</dbReference>
<dbReference type="PANTHER" id="PTHR37984:SF7">
    <property type="entry name" value="INTEGRASE CATALYTIC DOMAIN-CONTAINING PROTEIN"/>
    <property type="match status" value="1"/>
</dbReference>
<dbReference type="CDD" id="cd01647">
    <property type="entry name" value="RT_LTR"/>
    <property type="match status" value="1"/>
</dbReference>
<dbReference type="AlphaFoldDB" id="A0A8B6GRA4"/>